<gene>
    <name evidence="1" type="ORF">SEA_FLAPPER_63</name>
</gene>
<organism evidence="1 2">
    <name type="scientific">Gordonia phage Flapper</name>
    <dbReference type="NCBI Taxonomy" id="2079415"/>
    <lineage>
        <taxon>Viruses</taxon>
        <taxon>Duplodnaviria</taxon>
        <taxon>Heunggongvirae</taxon>
        <taxon>Uroviricota</taxon>
        <taxon>Caudoviricetes</taxon>
        <taxon>Zierdtviridae</taxon>
        <taxon>Emilbogenvirinae</taxon>
        <taxon>Gruunavirus</taxon>
        <taxon>Gruunavirus flapper</taxon>
    </lineage>
</organism>
<dbReference type="Proteomes" id="UP000240601">
    <property type="component" value="Segment"/>
</dbReference>
<evidence type="ECO:0000313" key="2">
    <source>
        <dbReference type="Proteomes" id="UP000240601"/>
    </source>
</evidence>
<sequence length="74" mass="8269">MKPKVIVRYQLNSLYGPRMITAHYDTVGVGFRVPAVGERLEADGRTYNVHRVVWDLNSPSVQQGVSVTADEVKP</sequence>
<keyword evidence="2" id="KW-1185">Reference proteome</keyword>
<proteinExistence type="predicted"/>
<protein>
    <submittedName>
        <fullName evidence="1">Uncharacterized protein</fullName>
    </submittedName>
</protein>
<evidence type="ECO:0000313" key="1">
    <source>
        <dbReference type="EMBL" id="AVD99806.1"/>
    </source>
</evidence>
<dbReference type="EMBL" id="MG757157">
    <property type="protein sequence ID" value="AVD99806.1"/>
    <property type="molecule type" value="Genomic_DNA"/>
</dbReference>
<accession>A0A2L1IXB4</accession>
<name>A0A2L1IXB4_9CAUD</name>
<reference evidence="1 2" key="1">
    <citation type="submission" date="2018-01" db="EMBL/GenBank/DDBJ databases">
        <authorList>
            <person name="Freeman E."/>
            <person name="St-Pierre M."/>
            <person name="Tero B."/>
            <person name="Wilson B."/>
            <person name="King B."/>
            <person name="Molloy S.D."/>
            <person name="Garlena R.A."/>
            <person name="Russell D.A."/>
            <person name="Pope W.H."/>
            <person name="Jacobs-Sera D."/>
            <person name="Hendrix R.W."/>
            <person name="Hatfull G.F."/>
        </authorList>
    </citation>
    <scope>NUCLEOTIDE SEQUENCE [LARGE SCALE GENOMIC DNA]</scope>
</reference>